<dbReference type="Proteomes" id="UP000257109">
    <property type="component" value="Unassembled WGS sequence"/>
</dbReference>
<dbReference type="Gene3D" id="3.10.10.10">
    <property type="entry name" value="HIV Type 1 Reverse Transcriptase, subunit A, domain 1"/>
    <property type="match status" value="1"/>
</dbReference>
<gene>
    <name evidence="1" type="ORF">CR513_00399</name>
</gene>
<dbReference type="SUPFAM" id="SSF56672">
    <property type="entry name" value="DNA/RNA polymerases"/>
    <property type="match status" value="1"/>
</dbReference>
<dbReference type="EMBL" id="QJKJ01000060">
    <property type="protein sequence ID" value="RDY14547.1"/>
    <property type="molecule type" value="Genomic_DNA"/>
</dbReference>
<reference evidence="1" key="1">
    <citation type="submission" date="2018-05" db="EMBL/GenBank/DDBJ databases">
        <title>Draft genome of Mucuna pruriens seed.</title>
        <authorList>
            <person name="Nnadi N.E."/>
            <person name="Vos R."/>
            <person name="Hasami M.H."/>
            <person name="Devisetty U.K."/>
            <person name="Aguiy J.C."/>
        </authorList>
    </citation>
    <scope>NUCLEOTIDE SEQUENCE [LARGE SCALE GENOMIC DNA]</scope>
    <source>
        <strain evidence="1">JCA_2017</strain>
    </source>
</reference>
<evidence type="ECO:0000313" key="2">
    <source>
        <dbReference type="Proteomes" id="UP000257109"/>
    </source>
</evidence>
<feature type="non-terminal residue" evidence="1">
    <location>
        <position position="1"/>
    </location>
</feature>
<name>A0A371IHK6_MUCPR</name>
<dbReference type="InterPro" id="IPR043502">
    <property type="entry name" value="DNA/RNA_pol_sf"/>
</dbReference>
<comment type="caution">
    <text evidence="1">The sequence shown here is derived from an EMBL/GenBank/DDBJ whole genome shotgun (WGS) entry which is preliminary data.</text>
</comment>
<keyword evidence="2" id="KW-1185">Reference proteome</keyword>
<evidence type="ECO:0000313" key="1">
    <source>
        <dbReference type="EMBL" id="RDY14547.1"/>
    </source>
</evidence>
<proteinExistence type="predicted"/>
<dbReference type="AlphaFoldDB" id="A0A371IHK6"/>
<protein>
    <submittedName>
        <fullName evidence="1">Uncharacterized protein</fullName>
    </submittedName>
</protein>
<organism evidence="1 2">
    <name type="scientific">Mucuna pruriens</name>
    <name type="common">Velvet bean</name>
    <name type="synonym">Dolichos pruriens</name>
    <dbReference type="NCBI Taxonomy" id="157652"/>
    <lineage>
        <taxon>Eukaryota</taxon>
        <taxon>Viridiplantae</taxon>
        <taxon>Streptophyta</taxon>
        <taxon>Embryophyta</taxon>
        <taxon>Tracheophyta</taxon>
        <taxon>Spermatophyta</taxon>
        <taxon>Magnoliopsida</taxon>
        <taxon>eudicotyledons</taxon>
        <taxon>Gunneridae</taxon>
        <taxon>Pentapetalae</taxon>
        <taxon>rosids</taxon>
        <taxon>fabids</taxon>
        <taxon>Fabales</taxon>
        <taxon>Fabaceae</taxon>
        <taxon>Papilionoideae</taxon>
        <taxon>50 kb inversion clade</taxon>
        <taxon>NPAAA clade</taxon>
        <taxon>indigoferoid/millettioid clade</taxon>
        <taxon>Phaseoleae</taxon>
        <taxon>Mucuna</taxon>
    </lineage>
</organism>
<dbReference type="OrthoDB" id="1928766at2759"/>
<accession>A0A371IHK6</accession>
<sequence length="61" mass="7208">MPSIDPNFLCHRLSIATGVCPISQKKRWLGEEKKRAGFIREVWYPTWLSYVVMVKKPNSKW</sequence>